<dbReference type="Proteomes" id="UP000621898">
    <property type="component" value="Unassembled WGS sequence"/>
</dbReference>
<dbReference type="InterPro" id="IPR036291">
    <property type="entry name" value="NAD(P)-bd_dom_sf"/>
</dbReference>
<dbReference type="PANTHER" id="PTHR42760">
    <property type="entry name" value="SHORT-CHAIN DEHYDROGENASES/REDUCTASES FAMILY MEMBER"/>
    <property type="match status" value="1"/>
</dbReference>
<evidence type="ECO:0000256" key="1">
    <source>
        <dbReference type="ARBA" id="ARBA00006484"/>
    </source>
</evidence>
<dbReference type="PRINTS" id="PR00081">
    <property type="entry name" value="GDHRDH"/>
</dbReference>
<dbReference type="Pfam" id="PF13561">
    <property type="entry name" value="adh_short_C2"/>
    <property type="match status" value="1"/>
</dbReference>
<dbReference type="SUPFAM" id="SSF51735">
    <property type="entry name" value="NAD(P)-binding Rossmann-fold domains"/>
    <property type="match status" value="1"/>
</dbReference>
<evidence type="ECO:0000259" key="3">
    <source>
        <dbReference type="SMART" id="SM00822"/>
    </source>
</evidence>
<dbReference type="EMBL" id="BMXT01000001">
    <property type="protein sequence ID" value="GGY19661.1"/>
    <property type="molecule type" value="Genomic_DNA"/>
</dbReference>
<evidence type="ECO:0000256" key="2">
    <source>
        <dbReference type="ARBA" id="ARBA00023002"/>
    </source>
</evidence>
<protein>
    <submittedName>
        <fullName evidence="4">Oxidoreductase</fullName>
    </submittedName>
</protein>
<keyword evidence="5" id="KW-1185">Reference proteome</keyword>
<proteinExistence type="inferred from homology"/>
<dbReference type="PANTHER" id="PTHR42760:SF133">
    <property type="entry name" value="3-OXOACYL-[ACYL-CARRIER-PROTEIN] REDUCTASE"/>
    <property type="match status" value="1"/>
</dbReference>
<dbReference type="InterPro" id="IPR020904">
    <property type="entry name" value="Sc_DH/Rdtase_CS"/>
</dbReference>
<evidence type="ECO:0000313" key="5">
    <source>
        <dbReference type="Proteomes" id="UP000621898"/>
    </source>
</evidence>
<keyword evidence="2" id="KW-0560">Oxidoreductase</keyword>
<comment type="caution">
    <text evidence="4">The sequence shown here is derived from an EMBL/GenBank/DDBJ whole genome shotgun (WGS) entry which is preliminary data.</text>
</comment>
<evidence type="ECO:0000313" key="4">
    <source>
        <dbReference type="EMBL" id="GGY19661.1"/>
    </source>
</evidence>
<sequence length="258" mass="26933">MHDMNRLSGQKLAGKIAVITGGSSGIGLATAKRFVEEGAHVVITGRREKELKEAAASIKGNVTTVVGDVSRLEDLDRLFAVVKEKHGHIDVLFANAGAGTVAPLAVASEAHFDQTFDVNVKGMFFTVQKALPLLKDGGSIILTSSVSNVLGLPAFTAYAASKAAVRNFARGWAKELIDRKIRVNCVSPGAIDTPALATTTGLTAEQAEQAAAQFITQIPMGRRGTPEEIAAAVTFLASDESSYITGIDLPVDGGMAQG</sequence>
<dbReference type="PRINTS" id="PR00080">
    <property type="entry name" value="SDRFAMILY"/>
</dbReference>
<reference evidence="5" key="1">
    <citation type="journal article" date="2019" name="Int. J. Syst. Evol. Microbiol.">
        <title>The Global Catalogue of Microorganisms (GCM) 10K type strain sequencing project: providing services to taxonomists for standard genome sequencing and annotation.</title>
        <authorList>
            <consortium name="The Broad Institute Genomics Platform"/>
            <consortium name="The Broad Institute Genome Sequencing Center for Infectious Disease"/>
            <person name="Wu L."/>
            <person name="Ma J."/>
        </authorList>
    </citation>
    <scope>NUCLEOTIDE SEQUENCE [LARGE SCALE GENOMIC DNA]</scope>
    <source>
        <strain evidence="5">KCTC 22232</strain>
    </source>
</reference>
<dbReference type="NCBIfam" id="NF005559">
    <property type="entry name" value="PRK07231.1"/>
    <property type="match status" value="1"/>
</dbReference>
<gene>
    <name evidence="4" type="ORF">GCM10008098_10020</name>
</gene>
<dbReference type="Gene3D" id="3.40.50.720">
    <property type="entry name" value="NAD(P)-binding Rossmann-like Domain"/>
    <property type="match status" value="1"/>
</dbReference>
<accession>A0ABQ2ZN10</accession>
<name>A0ABQ2ZN10_9GAMM</name>
<dbReference type="CDD" id="cd05233">
    <property type="entry name" value="SDR_c"/>
    <property type="match status" value="1"/>
</dbReference>
<dbReference type="InterPro" id="IPR057326">
    <property type="entry name" value="KR_dom"/>
</dbReference>
<dbReference type="SMART" id="SM00822">
    <property type="entry name" value="PKS_KR"/>
    <property type="match status" value="1"/>
</dbReference>
<organism evidence="4 5">
    <name type="scientific">Rhodanobacter panaciterrae</name>
    <dbReference type="NCBI Taxonomy" id="490572"/>
    <lineage>
        <taxon>Bacteria</taxon>
        <taxon>Pseudomonadati</taxon>
        <taxon>Pseudomonadota</taxon>
        <taxon>Gammaproteobacteria</taxon>
        <taxon>Lysobacterales</taxon>
        <taxon>Rhodanobacteraceae</taxon>
        <taxon>Rhodanobacter</taxon>
    </lineage>
</organism>
<comment type="similarity">
    <text evidence="1">Belongs to the short-chain dehydrogenases/reductases (SDR) family.</text>
</comment>
<dbReference type="PROSITE" id="PS00061">
    <property type="entry name" value="ADH_SHORT"/>
    <property type="match status" value="1"/>
</dbReference>
<feature type="domain" description="Ketoreductase" evidence="3">
    <location>
        <begin position="15"/>
        <end position="180"/>
    </location>
</feature>
<dbReference type="InterPro" id="IPR002347">
    <property type="entry name" value="SDR_fam"/>
</dbReference>